<reference evidence="3 4" key="1">
    <citation type="submission" date="2018-11" db="EMBL/GenBank/DDBJ databases">
        <title>Genome assembly of Steccherinum ochraceum LE-BIN_3174, the white-rot fungus of the Steccherinaceae family (The Residual Polyporoid clade, Polyporales, Basidiomycota).</title>
        <authorList>
            <person name="Fedorova T.V."/>
            <person name="Glazunova O.A."/>
            <person name="Landesman E.O."/>
            <person name="Moiseenko K.V."/>
            <person name="Psurtseva N.V."/>
            <person name="Savinova O.S."/>
            <person name="Shakhova N.V."/>
            <person name="Tyazhelova T.V."/>
            <person name="Vasina D.V."/>
        </authorList>
    </citation>
    <scope>NUCLEOTIDE SEQUENCE [LARGE SCALE GENOMIC DNA]</scope>
    <source>
        <strain evidence="3 4">LE-BIN_3174</strain>
    </source>
</reference>
<organism evidence="3 4">
    <name type="scientific">Steccherinum ochraceum</name>
    <dbReference type="NCBI Taxonomy" id="92696"/>
    <lineage>
        <taxon>Eukaryota</taxon>
        <taxon>Fungi</taxon>
        <taxon>Dikarya</taxon>
        <taxon>Basidiomycota</taxon>
        <taxon>Agaricomycotina</taxon>
        <taxon>Agaricomycetes</taxon>
        <taxon>Polyporales</taxon>
        <taxon>Steccherinaceae</taxon>
        <taxon>Steccherinum</taxon>
    </lineage>
</organism>
<gene>
    <name evidence="3" type="ORF">EIP91_000541</name>
</gene>
<evidence type="ECO:0000313" key="3">
    <source>
        <dbReference type="EMBL" id="TCD71042.1"/>
    </source>
</evidence>
<dbReference type="InterPro" id="IPR040976">
    <property type="entry name" value="Pkinase_fungal"/>
</dbReference>
<dbReference type="EMBL" id="RWJN01000011">
    <property type="protein sequence ID" value="TCD71042.1"/>
    <property type="molecule type" value="Genomic_DNA"/>
</dbReference>
<feature type="domain" description="Fungal-type protein kinase" evidence="2">
    <location>
        <begin position="92"/>
        <end position="175"/>
    </location>
</feature>
<evidence type="ECO:0000256" key="1">
    <source>
        <dbReference type="SAM" id="MobiDB-lite"/>
    </source>
</evidence>
<protein>
    <recommendedName>
        <fullName evidence="2">Fungal-type protein kinase domain-containing protein</fullName>
    </recommendedName>
</protein>
<comment type="caution">
    <text evidence="3">The sequence shown here is derived from an EMBL/GenBank/DDBJ whole genome shotgun (WGS) entry which is preliminary data.</text>
</comment>
<sequence>MGINISPTTGLITTSGALHDNTFQLSTLGIRRGFAGKFGQWESIELVDGDVAQPVPAAQPTRQEVNHSSSGGMQADTARHLDHTPRLRTRRVLGWTLSHFMNLHELVTVIKGAIQGHRDLYFTHLTLHRNINRENILICPVVPTSLKDRRGGSTPTTRGIATVGCLSNLNYAIKAEKRCALPTSSVTRFELRMTTYMNKLREDDGSFWRGPTYNSDFCINEDDEEEVVPDGLWQTPGLLEMIYCRLQGRSLDIFFFLQAFWAEMKELDRSPNKMVDMLYTFMKTRDSGSDPDFYRKMMLDWIEEPMHRPPDWKDHATPEDDYPGTLAFMSGEILHYKLLYQDTRLTATVGGRIRPQINCAIHDLEAFFWVLMHLCITCTGPGENQAAVLSEEDSTFVMQLFHPTSKATLAATKATMFAKDNGWQNFSTECLGRIQPYFKPLTGLLEDWWKELNRAYYFYDRVEDARIHDNVLGIIADHLEHDGPFWDSDVTTPAQKAMAENRMKEIALVLDETIPQTPPQNTTSRGKVRPRDALSPEPSFVERAPTKAKKPKIEHRPSEKDDDLSS</sequence>
<dbReference type="AlphaFoldDB" id="A0A4R0RV06"/>
<keyword evidence="4" id="KW-1185">Reference proteome</keyword>
<accession>A0A4R0RV06</accession>
<dbReference type="Proteomes" id="UP000292702">
    <property type="component" value="Unassembled WGS sequence"/>
</dbReference>
<evidence type="ECO:0000259" key="2">
    <source>
        <dbReference type="Pfam" id="PF17667"/>
    </source>
</evidence>
<name>A0A4R0RV06_9APHY</name>
<dbReference type="OrthoDB" id="3268633at2759"/>
<feature type="region of interest" description="Disordered" evidence="1">
    <location>
        <begin position="511"/>
        <end position="566"/>
    </location>
</feature>
<proteinExistence type="predicted"/>
<dbReference type="STRING" id="92696.A0A4R0RV06"/>
<evidence type="ECO:0000313" key="4">
    <source>
        <dbReference type="Proteomes" id="UP000292702"/>
    </source>
</evidence>
<dbReference type="Pfam" id="PF17667">
    <property type="entry name" value="Pkinase_fungal"/>
    <property type="match status" value="1"/>
</dbReference>